<dbReference type="Proteomes" id="UP000075604">
    <property type="component" value="Unassembled WGS sequence"/>
</dbReference>
<evidence type="ECO:0000313" key="2">
    <source>
        <dbReference type="Proteomes" id="UP000075604"/>
    </source>
</evidence>
<dbReference type="EMBL" id="JELX01004226">
    <property type="protein sequence ID" value="KYF49628.1"/>
    <property type="molecule type" value="Genomic_DNA"/>
</dbReference>
<comment type="caution">
    <text evidence="1">The sequence shown here is derived from an EMBL/GenBank/DDBJ whole genome shotgun (WGS) entry which is preliminary data.</text>
</comment>
<evidence type="ECO:0000313" key="1">
    <source>
        <dbReference type="EMBL" id="KYF49628.1"/>
    </source>
</evidence>
<accession>A0A150P2H6</accession>
<reference evidence="1 2" key="1">
    <citation type="submission" date="2014-02" db="EMBL/GenBank/DDBJ databases">
        <title>The small core and large imbalanced accessory genome model reveals a collaborative survival strategy of Sorangium cellulosum strains in nature.</title>
        <authorList>
            <person name="Han K."/>
            <person name="Peng R."/>
            <person name="Blom J."/>
            <person name="Li Y.-Z."/>
        </authorList>
    </citation>
    <scope>NUCLEOTIDE SEQUENCE [LARGE SCALE GENOMIC DNA]</scope>
    <source>
        <strain evidence="1 2">So0157-18</strain>
    </source>
</reference>
<dbReference type="AlphaFoldDB" id="A0A150P2H6"/>
<sequence>MRFLRMLLALDPVEGIEALLDAEGTVEGPASRWPGGGSGTPLLEALLRALDQEPERLREFERAVRELGSTPDGAAVLPPDLERIWQPIRAAWEAQRSRGGRS</sequence>
<organism evidence="1 2">
    <name type="scientific">Sorangium cellulosum</name>
    <name type="common">Polyangium cellulosum</name>
    <dbReference type="NCBI Taxonomy" id="56"/>
    <lineage>
        <taxon>Bacteria</taxon>
        <taxon>Pseudomonadati</taxon>
        <taxon>Myxococcota</taxon>
        <taxon>Polyangia</taxon>
        <taxon>Polyangiales</taxon>
        <taxon>Polyangiaceae</taxon>
        <taxon>Sorangium</taxon>
    </lineage>
</organism>
<gene>
    <name evidence="1" type="ORF">BE04_51105</name>
</gene>
<name>A0A150P2H6_SORCE</name>
<proteinExistence type="predicted"/>
<protein>
    <submittedName>
        <fullName evidence="1">Uncharacterized protein</fullName>
    </submittedName>
</protein>